<keyword evidence="1" id="KW-0812">Transmembrane</keyword>
<proteinExistence type="predicted"/>
<reference evidence="2 3" key="1">
    <citation type="submission" date="2015-07" db="EMBL/GenBank/DDBJ databases">
        <title>High-quality genome of monoxenous trypanosomatid Leptomonas pyrrhocoris.</title>
        <authorList>
            <person name="Flegontov P."/>
            <person name="Butenko A."/>
            <person name="Firsov S."/>
            <person name="Vlcek C."/>
            <person name="Logacheva M.D."/>
            <person name="Field M."/>
            <person name="Filatov D."/>
            <person name="Flegontova O."/>
            <person name="Gerasimov E."/>
            <person name="Jackson A.P."/>
            <person name="Kelly S."/>
            <person name="Opperdoes F."/>
            <person name="O'Reilly A."/>
            <person name="Votypka J."/>
            <person name="Yurchenko V."/>
            <person name="Lukes J."/>
        </authorList>
    </citation>
    <scope>NUCLEOTIDE SEQUENCE [LARGE SCALE GENOMIC DNA]</scope>
    <source>
        <strain evidence="2">H10</strain>
    </source>
</reference>
<dbReference type="EMBL" id="LGTL01000001">
    <property type="protein sequence ID" value="KPA86958.1"/>
    <property type="molecule type" value="Genomic_DNA"/>
</dbReference>
<protein>
    <recommendedName>
        <fullName evidence="4">Transmembrane protein</fullName>
    </recommendedName>
</protein>
<gene>
    <name evidence="2" type="ORF">ABB37_00981</name>
</gene>
<comment type="caution">
    <text evidence="2">The sequence shown here is derived from an EMBL/GenBank/DDBJ whole genome shotgun (WGS) entry which is preliminary data.</text>
</comment>
<evidence type="ECO:0000313" key="3">
    <source>
        <dbReference type="Proteomes" id="UP000037923"/>
    </source>
</evidence>
<dbReference type="RefSeq" id="XP_015665397.1">
    <property type="nucleotide sequence ID" value="XM_015797389.1"/>
</dbReference>
<evidence type="ECO:0000313" key="2">
    <source>
        <dbReference type="EMBL" id="KPA86958.1"/>
    </source>
</evidence>
<accession>A0A0N0VHZ9</accession>
<keyword evidence="1" id="KW-0472">Membrane</keyword>
<sequence length="171" mass="19517">MWTVCPHKAQPRPPAGKNRAQLLHHRRWCRGVRGQRHCRLLVVSGQVCQHASDPMPHDKDGKAEDALTAHLLCGSHLAFSAVKDTVVTILISVGFALCFYITLCFPSFTRMFSPFTVVFSRSCLVCSRKSFSTASLRFERKCRPSIIVISFCLCHTSHFRRLILFPLFRLW</sequence>
<feature type="transmembrane region" description="Helical" evidence="1">
    <location>
        <begin position="85"/>
        <end position="105"/>
    </location>
</feature>
<keyword evidence="1" id="KW-1133">Transmembrane helix</keyword>
<name>A0A0N0VHZ9_LEPPY</name>
<evidence type="ECO:0008006" key="4">
    <source>
        <dbReference type="Google" id="ProtNLM"/>
    </source>
</evidence>
<dbReference type="GeneID" id="26901278"/>
<organism evidence="2 3">
    <name type="scientific">Leptomonas pyrrhocoris</name>
    <name type="common">Firebug parasite</name>
    <dbReference type="NCBI Taxonomy" id="157538"/>
    <lineage>
        <taxon>Eukaryota</taxon>
        <taxon>Discoba</taxon>
        <taxon>Euglenozoa</taxon>
        <taxon>Kinetoplastea</taxon>
        <taxon>Metakinetoplastina</taxon>
        <taxon>Trypanosomatida</taxon>
        <taxon>Trypanosomatidae</taxon>
        <taxon>Leishmaniinae</taxon>
        <taxon>Leptomonas</taxon>
    </lineage>
</organism>
<dbReference type="Proteomes" id="UP000037923">
    <property type="component" value="Unassembled WGS sequence"/>
</dbReference>
<evidence type="ECO:0000256" key="1">
    <source>
        <dbReference type="SAM" id="Phobius"/>
    </source>
</evidence>
<dbReference type="AlphaFoldDB" id="A0A0N0VHZ9"/>
<dbReference type="VEuPathDB" id="TriTrypDB:LpyrH10_01_9810"/>
<keyword evidence="3" id="KW-1185">Reference proteome</keyword>